<evidence type="ECO:0000256" key="1">
    <source>
        <dbReference type="ARBA" id="ARBA00008591"/>
    </source>
</evidence>
<gene>
    <name evidence="2" type="ordered locus">Smar_1130</name>
</gene>
<evidence type="ECO:0008006" key="4">
    <source>
        <dbReference type="Google" id="ProtNLM"/>
    </source>
</evidence>
<reference evidence="3" key="1">
    <citation type="journal article" date="2009" name="BMC Genomics">
        <title>The complete genome sequence of Staphylothermus marinus reveals differences in sulfur metabolism among heterotrophic Crenarchaeota.</title>
        <authorList>
            <person name="Anderson I.J."/>
            <person name="Dharmarajan L."/>
            <person name="Rodriguez J."/>
            <person name="Hooper S."/>
            <person name="Porat I."/>
            <person name="Ulrich L.E."/>
            <person name="Elkins J.G."/>
            <person name="Mavromatis K."/>
            <person name="Sun H."/>
            <person name="Land M."/>
            <person name="Lapidus A."/>
            <person name="Lucas S."/>
            <person name="Barry K."/>
            <person name="Huber H."/>
            <person name="Zhulin I.B."/>
            <person name="Whitman W.B."/>
            <person name="Mukhopadhyay B."/>
            <person name="Woese C."/>
            <person name="Bristow J."/>
            <person name="Kyrpides N."/>
        </authorList>
    </citation>
    <scope>NUCLEOTIDE SEQUENCE [LARGE SCALE GENOMIC DNA]</scope>
    <source>
        <strain evidence="3">ATCC 43588 / DSM 3639 / JCM 9404 / F1</strain>
    </source>
</reference>
<evidence type="ECO:0000313" key="2">
    <source>
        <dbReference type="EMBL" id="ABN70225.1"/>
    </source>
</evidence>
<dbReference type="Proteomes" id="UP000000254">
    <property type="component" value="Chromosome"/>
</dbReference>
<dbReference type="PANTHER" id="PTHR36536">
    <property type="entry name" value="UPF0111 PROTEIN HI_1603"/>
    <property type="match status" value="1"/>
</dbReference>
<organism evidence="2 3">
    <name type="scientific">Staphylothermus marinus (strain ATCC 43588 / DSM 3639 / JCM 9404 / F1)</name>
    <dbReference type="NCBI Taxonomy" id="399550"/>
    <lineage>
        <taxon>Archaea</taxon>
        <taxon>Thermoproteota</taxon>
        <taxon>Thermoprotei</taxon>
        <taxon>Desulfurococcales</taxon>
        <taxon>Desulfurococcaceae</taxon>
        <taxon>Staphylothermus</taxon>
    </lineage>
</organism>
<dbReference type="InterPro" id="IPR038078">
    <property type="entry name" value="PhoU-like_sf"/>
</dbReference>
<dbReference type="Gene3D" id="1.20.58.220">
    <property type="entry name" value="Phosphate transport system protein phou homolog 2, domain 2"/>
    <property type="match status" value="1"/>
</dbReference>
<dbReference type="InterPro" id="IPR018445">
    <property type="entry name" value="Put_Phosphate_transp_reg"/>
</dbReference>
<dbReference type="HOGENOM" id="CLU_1242985_0_0_2"/>
<name>A3DNL5_STAMF</name>
<dbReference type="AlphaFoldDB" id="A3DNL5"/>
<dbReference type="eggNOG" id="arCOG02640">
    <property type="taxonomic scope" value="Archaea"/>
</dbReference>
<accession>A3DNL5</accession>
<sequence length="221" mass="25771">MAEYEQDTLAEMHIYENMVNLLNQADDVIKAFTDVLSNLLSDQEFDKLYNKIQAPKIRVEENRLMLMEYLIRLGETLPNRQNYISIALGIDRLVQLLDGASYRLTLLRIKGYRIDQSIYNQLKELASTVVAQYHSLNEGLNKLKTDPKKTMMHVREISRLENKADELYRNLTFTIYTKYENKIVPLMVLKDAIDFLENAADLLKALGEELRFLALHRILIT</sequence>
<dbReference type="STRING" id="399550.Smar_1130"/>
<dbReference type="KEGG" id="smr:Smar_1130"/>
<dbReference type="EMBL" id="CP000575">
    <property type="protein sequence ID" value="ABN70225.1"/>
    <property type="molecule type" value="Genomic_DNA"/>
</dbReference>
<comment type="similarity">
    <text evidence="1">Belongs to the UPF0111 family.</text>
</comment>
<dbReference type="InterPro" id="IPR002727">
    <property type="entry name" value="DUF47"/>
</dbReference>
<dbReference type="Pfam" id="PF01865">
    <property type="entry name" value="PhoU_div"/>
    <property type="match status" value="1"/>
</dbReference>
<dbReference type="RefSeq" id="WP_011839416.1">
    <property type="nucleotide sequence ID" value="NC_009033.1"/>
</dbReference>
<dbReference type="OrthoDB" id="17733at2157"/>
<proteinExistence type="inferred from homology"/>
<dbReference type="PANTHER" id="PTHR36536:SF3">
    <property type="entry name" value="UPF0111 PROTEIN HI_1603"/>
    <property type="match status" value="1"/>
</dbReference>
<protein>
    <recommendedName>
        <fullName evidence="4">DUF47 family protein</fullName>
    </recommendedName>
</protein>
<reference evidence="2 3" key="2">
    <citation type="journal article" date="2009" name="Stand. Genomic Sci.">
        <title>Complete genome sequence of Staphylothermus marinus Stetter and Fiala 1986 type strain F1.</title>
        <authorList>
            <person name="Anderson I.J."/>
            <person name="Sun H."/>
            <person name="Lapidus A."/>
            <person name="Copeland A."/>
            <person name="Glavina Del Rio T."/>
            <person name="Tice H."/>
            <person name="Dalin E."/>
            <person name="Lucas S."/>
            <person name="Barry K."/>
            <person name="Land M."/>
            <person name="Richardson P."/>
            <person name="Huber H."/>
            <person name="Kyrpides N.C."/>
        </authorList>
    </citation>
    <scope>NUCLEOTIDE SEQUENCE [LARGE SCALE GENOMIC DNA]</scope>
    <source>
        <strain evidence="3">ATCC 43588 / DSM 3639 / JCM 9404 / F1</strain>
    </source>
</reference>
<dbReference type="GeneID" id="4907689"/>
<evidence type="ECO:0000313" key="3">
    <source>
        <dbReference type="Proteomes" id="UP000000254"/>
    </source>
</evidence>
<keyword evidence="3" id="KW-1185">Reference proteome</keyword>